<evidence type="ECO:0000256" key="5">
    <source>
        <dbReference type="ARBA" id="ARBA00022801"/>
    </source>
</evidence>
<proteinExistence type="inferred from homology"/>
<evidence type="ECO:0000313" key="13">
    <source>
        <dbReference type="Proteomes" id="UP000019243"/>
    </source>
</evidence>
<feature type="binding site" evidence="10">
    <location>
        <begin position="153"/>
        <end position="156"/>
    </location>
    <ligand>
        <name>substrate</name>
    </ligand>
</feature>
<dbReference type="GO" id="GO:0017111">
    <property type="term" value="F:ribonucleoside triphosphate phosphatase activity"/>
    <property type="evidence" value="ECO:0007669"/>
    <property type="project" value="InterPro"/>
</dbReference>
<dbReference type="OrthoDB" id="9807456at2"/>
<protein>
    <recommendedName>
        <fullName evidence="10">dITP/XTP pyrophosphatase</fullName>
        <ecNumber evidence="10">3.6.1.66</ecNumber>
    </recommendedName>
    <alternativeName>
        <fullName evidence="10">Non-canonical purine NTP pyrophosphatase</fullName>
    </alternativeName>
    <alternativeName>
        <fullName evidence="10">Non-standard purine NTP pyrophosphatase</fullName>
    </alternativeName>
    <alternativeName>
        <fullName evidence="10">Nucleoside-triphosphate diphosphatase</fullName>
    </alternativeName>
    <alternativeName>
        <fullName evidence="10">Nucleoside-triphosphate pyrophosphatase</fullName>
        <shortName evidence="10">NTPase</shortName>
    </alternativeName>
</protein>
<keyword evidence="4 10" id="KW-0547">Nucleotide-binding</keyword>
<dbReference type="GO" id="GO:0000166">
    <property type="term" value="F:nucleotide binding"/>
    <property type="evidence" value="ECO:0007669"/>
    <property type="project" value="UniProtKB-KW"/>
</dbReference>
<evidence type="ECO:0000256" key="1">
    <source>
        <dbReference type="ARBA" id="ARBA00008023"/>
    </source>
</evidence>
<feature type="binding site" evidence="10">
    <location>
        <position position="41"/>
    </location>
    <ligand>
        <name>Mg(2+)</name>
        <dbReference type="ChEBI" id="CHEBI:18420"/>
    </ligand>
</feature>
<keyword evidence="13" id="KW-1185">Reference proteome</keyword>
<dbReference type="GO" id="GO:0036220">
    <property type="term" value="F:ITP diphosphatase activity"/>
    <property type="evidence" value="ECO:0007669"/>
    <property type="project" value="UniProtKB-UniRule"/>
</dbReference>
<evidence type="ECO:0000256" key="6">
    <source>
        <dbReference type="ARBA" id="ARBA00022842"/>
    </source>
</evidence>
<comment type="similarity">
    <text evidence="1 10 11">Belongs to the HAM1 NTPase family.</text>
</comment>
<dbReference type="PANTHER" id="PTHR11067:SF9">
    <property type="entry name" value="INOSINE TRIPHOSPHATE PYROPHOSPHATASE"/>
    <property type="match status" value="1"/>
</dbReference>
<comment type="subunit">
    <text evidence="2 10">Homodimer.</text>
</comment>
<dbReference type="InterPro" id="IPR029001">
    <property type="entry name" value="ITPase-like_fam"/>
</dbReference>
<dbReference type="Proteomes" id="UP000019243">
    <property type="component" value="Unassembled WGS sequence"/>
</dbReference>
<dbReference type="Gene3D" id="3.90.950.10">
    <property type="match status" value="1"/>
</dbReference>
<evidence type="ECO:0000256" key="3">
    <source>
        <dbReference type="ARBA" id="ARBA00022723"/>
    </source>
</evidence>
<feature type="binding site" evidence="10">
    <location>
        <position position="70"/>
    </location>
    <ligand>
        <name>Mg(2+)</name>
        <dbReference type="ChEBI" id="CHEBI:18420"/>
    </ligand>
</feature>
<sequence>MKKLLIATHNEGKAFEFKALFEDYGITIETLNDYPEIPEIEETGKTFKENAALKAEAIANLTNQMVISDDSGLSVDALDGAPGVYSARYAGEPKSDANNNAKLIAELAKTGTTNRTAKFHCTIAVAVPDEATRFYEGEIAGVITKKAIGTAGFGYDPYFYVPSIGKTTAQMTMSEKNLISHRGNAIKQLALDLPNLIALVSK</sequence>
<dbReference type="STRING" id="1265861.BCAMP_04757"/>
<dbReference type="EC" id="3.6.1.66" evidence="10"/>
<feature type="binding site" evidence="10">
    <location>
        <position position="71"/>
    </location>
    <ligand>
        <name>substrate</name>
    </ligand>
</feature>
<comment type="caution">
    <text evidence="12">The sequence shown here is derived from an EMBL/GenBank/DDBJ whole genome shotgun (WGS) entry which is preliminary data.</text>
</comment>
<dbReference type="Pfam" id="PF01725">
    <property type="entry name" value="Ham1p_like"/>
    <property type="match status" value="1"/>
</dbReference>
<dbReference type="PATRIC" id="fig|1265861.3.peg.937"/>
<keyword evidence="5 10" id="KW-0378">Hydrolase</keyword>
<evidence type="ECO:0000256" key="9">
    <source>
        <dbReference type="ARBA" id="ARBA00052017"/>
    </source>
</evidence>
<evidence type="ECO:0000256" key="4">
    <source>
        <dbReference type="ARBA" id="ARBA00022741"/>
    </source>
</evidence>
<dbReference type="NCBIfam" id="NF011397">
    <property type="entry name" value="PRK14822.1"/>
    <property type="match status" value="1"/>
</dbReference>
<comment type="cofactor">
    <cofactor evidence="10">
        <name>Mg(2+)</name>
        <dbReference type="ChEBI" id="CHEBI:18420"/>
    </cofactor>
    <text evidence="10">Binds 1 Mg(2+) ion per subunit.</text>
</comment>
<evidence type="ECO:0000256" key="10">
    <source>
        <dbReference type="HAMAP-Rule" id="MF_01405"/>
    </source>
</evidence>
<feature type="binding site" evidence="10">
    <location>
        <begin position="181"/>
        <end position="182"/>
    </location>
    <ligand>
        <name>substrate</name>
    </ligand>
</feature>
<accession>W7D5V9</accession>
<dbReference type="HAMAP" id="MF_01405">
    <property type="entry name" value="Non_canon_purine_NTPase"/>
    <property type="match status" value="1"/>
</dbReference>
<gene>
    <name evidence="12" type="ORF">BCAMP_04757</name>
</gene>
<dbReference type="NCBIfam" id="TIGR00042">
    <property type="entry name" value="RdgB/HAM1 family non-canonical purine NTP pyrophosphatase"/>
    <property type="match status" value="1"/>
</dbReference>
<dbReference type="GO" id="GO:0036222">
    <property type="term" value="F:XTP diphosphatase activity"/>
    <property type="evidence" value="ECO:0007669"/>
    <property type="project" value="UniProtKB-UniRule"/>
</dbReference>
<dbReference type="CDD" id="cd00515">
    <property type="entry name" value="HAM1"/>
    <property type="match status" value="1"/>
</dbReference>
<feature type="binding site" evidence="10">
    <location>
        <begin position="8"/>
        <end position="13"/>
    </location>
    <ligand>
        <name>substrate</name>
    </ligand>
</feature>
<dbReference type="GO" id="GO:0005829">
    <property type="term" value="C:cytosol"/>
    <property type="evidence" value="ECO:0007669"/>
    <property type="project" value="TreeGrafter"/>
</dbReference>
<comment type="catalytic activity">
    <reaction evidence="10">
        <text>ITP + H2O = IMP + diphosphate + H(+)</text>
        <dbReference type="Rhea" id="RHEA:29399"/>
        <dbReference type="ChEBI" id="CHEBI:15377"/>
        <dbReference type="ChEBI" id="CHEBI:15378"/>
        <dbReference type="ChEBI" id="CHEBI:33019"/>
        <dbReference type="ChEBI" id="CHEBI:58053"/>
        <dbReference type="ChEBI" id="CHEBI:61402"/>
        <dbReference type="EC" id="3.6.1.66"/>
    </reaction>
</comment>
<evidence type="ECO:0000313" key="12">
    <source>
        <dbReference type="EMBL" id="EUJ40673.1"/>
    </source>
</evidence>
<dbReference type="InterPro" id="IPR002637">
    <property type="entry name" value="RdgB/HAM1"/>
</dbReference>
<dbReference type="EMBL" id="AODH01000016">
    <property type="protein sequence ID" value="EUJ40673.1"/>
    <property type="molecule type" value="Genomic_DNA"/>
</dbReference>
<evidence type="ECO:0000256" key="7">
    <source>
        <dbReference type="ARBA" id="ARBA00023080"/>
    </source>
</evidence>
<dbReference type="AlphaFoldDB" id="W7D5V9"/>
<feature type="binding site" evidence="10">
    <location>
        <position position="176"/>
    </location>
    <ligand>
        <name>substrate</name>
    </ligand>
</feature>
<organism evidence="12 13">
    <name type="scientific">Brochothrix campestris FSL F6-1037</name>
    <dbReference type="NCBI Taxonomy" id="1265861"/>
    <lineage>
        <taxon>Bacteria</taxon>
        <taxon>Bacillati</taxon>
        <taxon>Bacillota</taxon>
        <taxon>Bacilli</taxon>
        <taxon>Bacillales</taxon>
        <taxon>Listeriaceae</taxon>
        <taxon>Brochothrix</taxon>
    </lineage>
</organism>
<comment type="catalytic activity">
    <reaction evidence="9 10">
        <text>XTP + H2O = XMP + diphosphate + H(+)</text>
        <dbReference type="Rhea" id="RHEA:28610"/>
        <dbReference type="ChEBI" id="CHEBI:15377"/>
        <dbReference type="ChEBI" id="CHEBI:15378"/>
        <dbReference type="ChEBI" id="CHEBI:33019"/>
        <dbReference type="ChEBI" id="CHEBI:57464"/>
        <dbReference type="ChEBI" id="CHEBI:61314"/>
        <dbReference type="EC" id="3.6.1.66"/>
    </reaction>
</comment>
<feature type="active site" description="Proton acceptor" evidence="10">
    <location>
        <position position="70"/>
    </location>
</feature>
<comment type="function">
    <text evidence="10">Pyrophosphatase that catalyzes the hydrolysis of nucleoside triphosphates to their monophosphate derivatives, with a high preference for the non-canonical purine nucleotides XTP (xanthosine triphosphate), dITP (deoxyinosine triphosphate) and ITP. Seems to function as a house-cleaning enzyme that removes non-canonical purine nucleotides from the nucleotide pool, thus preventing their incorporation into DNA/RNA and avoiding chromosomal lesions.</text>
</comment>
<dbReference type="GO" id="GO:0035870">
    <property type="term" value="F:dITP diphosphatase activity"/>
    <property type="evidence" value="ECO:0007669"/>
    <property type="project" value="UniProtKB-UniRule"/>
</dbReference>
<comment type="catalytic activity">
    <reaction evidence="8 10">
        <text>dITP + H2O = dIMP + diphosphate + H(+)</text>
        <dbReference type="Rhea" id="RHEA:28342"/>
        <dbReference type="ChEBI" id="CHEBI:15377"/>
        <dbReference type="ChEBI" id="CHEBI:15378"/>
        <dbReference type="ChEBI" id="CHEBI:33019"/>
        <dbReference type="ChEBI" id="CHEBI:61194"/>
        <dbReference type="ChEBI" id="CHEBI:61382"/>
        <dbReference type="EC" id="3.6.1.66"/>
    </reaction>
</comment>
<evidence type="ECO:0000256" key="2">
    <source>
        <dbReference type="ARBA" id="ARBA00011738"/>
    </source>
</evidence>
<dbReference type="GO" id="GO:0009146">
    <property type="term" value="P:purine nucleoside triphosphate catabolic process"/>
    <property type="evidence" value="ECO:0007669"/>
    <property type="project" value="UniProtKB-UniRule"/>
</dbReference>
<dbReference type="PANTHER" id="PTHR11067">
    <property type="entry name" value="INOSINE TRIPHOSPHATE PYROPHOSPHATASE/HAM1 PROTEIN"/>
    <property type="match status" value="1"/>
</dbReference>
<dbReference type="GO" id="GO:0009117">
    <property type="term" value="P:nucleotide metabolic process"/>
    <property type="evidence" value="ECO:0007669"/>
    <property type="project" value="UniProtKB-KW"/>
</dbReference>
<dbReference type="FunFam" id="3.90.950.10:FF:000001">
    <property type="entry name" value="dITP/XTP pyrophosphatase"/>
    <property type="match status" value="1"/>
</dbReference>
<name>W7D5V9_9LIST</name>
<reference evidence="12 13" key="1">
    <citation type="submission" date="2012-12" db="EMBL/GenBank/DDBJ databases">
        <title>Novel taxa of Listeriaceae from agricultural environments in the United States.</title>
        <authorList>
            <person name="den Bakker H.C."/>
            <person name="Allred A."/>
            <person name="Warchocki S."/>
            <person name="Wright E.M."/>
            <person name="Burrell A."/>
            <person name="Nightingale K.K."/>
            <person name="Kephart D."/>
            <person name="Wiedmann M."/>
        </authorList>
    </citation>
    <scope>NUCLEOTIDE SEQUENCE [LARGE SCALE GENOMIC DNA]</scope>
    <source>
        <strain evidence="12 13">FSL F6-1037</strain>
    </source>
</reference>
<dbReference type="RefSeq" id="WP_035313971.1">
    <property type="nucleotide sequence ID" value="NZ_AODH01000016.1"/>
</dbReference>
<dbReference type="InterPro" id="IPR020922">
    <property type="entry name" value="dITP/XTP_pyrophosphatase"/>
</dbReference>
<evidence type="ECO:0000256" key="8">
    <source>
        <dbReference type="ARBA" id="ARBA00051875"/>
    </source>
</evidence>
<evidence type="ECO:0000256" key="11">
    <source>
        <dbReference type="RuleBase" id="RU003781"/>
    </source>
</evidence>
<keyword evidence="6 10" id="KW-0460">Magnesium</keyword>
<keyword evidence="7 10" id="KW-0546">Nucleotide metabolism</keyword>
<dbReference type="GO" id="GO:0046872">
    <property type="term" value="F:metal ion binding"/>
    <property type="evidence" value="ECO:0007669"/>
    <property type="project" value="UniProtKB-KW"/>
</dbReference>
<dbReference type="SUPFAM" id="SSF52972">
    <property type="entry name" value="ITPase-like"/>
    <property type="match status" value="1"/>
</dbReference>
<keyword evidence="3 10" id="KW-0479">Metal-binding</keyword>